<dbReference type="EMBL" id="KV419505">
    <property type="protein sequence ID" value="KZS86423.1"/>
    <property type="molecule type" value="Genomic_DNA"/>
</dbReference>
<feature type="region of interest" description="Disordered" evidence="1">
    <location>
        <begin position="128"/>
        <end position="148"/>
    </location>
</feature>
<dbReference type="AlphaFoldDB" id="A0A164M6W7"/>
<feature type="region of interest" description="Disordered" evidence="1">
    <location>
        <begin position="34"/>
        <end position="64"/>
    </location>
</feature>
<evidence type="ECO:0000313" key="2">
    <source>
        <dbReference type="EMBL" id="KZS86423.1"/>
    </source>
</evidence>
<feature type="compositionally biased region" description="Basic and acidic residues" evidence="1">
    <location>
        <begin position="34"/>
        <end position="52"/>
    </location>
</feature>
<evidence type="ECO:0000256" key="1">
    <source>
        <dbReference type="SAM" id="MobiDB-lite"/>
    </source>
</evidence>
<protein>
    <submittedName>
        <fullName evidence="2">Uncharacterized protein</fullName>
    </submittedName>
</protein>
<dbReference type="Proteomes" id="UP000076722">
    <property type="component" value="Unassembled WGS sequence"/>
</dbReference>
<accession>A0A164M6W7</accession>
<name>A0A164M6W7_9AGAM</name>
<evidence type="ECO:0000313" key="3">
    <source>
        <dbReference type="Proteomes" id="UP000076722"/>
    </source>
</evidence>
<sequence>MSSLFCATLLQASYSPYIACIAWLPFTVPVMHSSQRDTGRDASSARELDQRPSRANLNPKLLRSQRYPLSSRHSSLLTPLDGSSSRYSRDEAWIWRMTLDAPVEYNIPRPTTLEHPSTSAITLTFGHDGHHSSSTHHAPSSMGENLELESEQGHTIALGIDADGQVTESILTVLSSANLPGLKIILHQPLGT</sequence>
<keyword evidence="3" id="KW-1185">Reference proteome</keyword>
<reference evidence="2 3" key="1">
    <citation type="journal article" date="2016" name="Mol. Biol. Evol.">
        <title>Comparative Genomics of Early-Diverging Mushroom-Forming Fungi Provides Insights into the Origins of Lignocellulose Decay Capabilities.</title>
        <authorList>
            <person name="Nagy L.G."/>
            <person name="Riley R."/>
            <person name="Tritt A."/>
            <person name="Adam C."/>
            <person name="Daum C."/>
            <person name="Floudas D."/>
            <person name="Sun H."/>
            <person name="Yadav J.S."/>
            <person name="Pangilinan J."/>
            <person name="Larsson K.H."/>
            <person name="Matsuura K."/>
            <person name="Barry K."/>
            <person name="Labutti K."/>
            <person name="Kuo R."/>
            <person name="Ohm R.A."/>
            <person name="Bhattacharya S.S."/>
            <person name="Shirouzu T."/>
            <person name="Yoshinaga Y."/>
            <person name="Martin F.M."/>
            <person name="Grigoriev I.V."/>
            <person name="Hibbett D.S."/>
        </authorList>
    </citation>
    <scope>NUCLEOTIDE SEQUENCE [LARGE SCALE GENOMIC DNA]</scope>
    <source>
        <strain evidence="2 3">HHB9708</strain>
    </source>
</reference>
<proteinExistence type="predicted"/>
<gene>
    <name evidence="2" type="ORF">SISNIDRAFT_471805</name>
</gene>
<organism evidence="2 3">
    <name type="scientific">Sistotremastrum niveocremeum HHB9708</name>
    <dbReference type="NCBI Taxonomy" id="1314777"/>
    <lineage>
        <taxon>Eukaryota</taxon>
        <taxon>Fungi</taxon>
        <taxon>Dikarya</taxon>
        <taxon>Basidiomycota</taxon>
        <taxon>Agaricomycotina</taxon>
        <taxon>Agaricomycetes</taxon>
        <taxon>Sistotremastrales</taxon>
        <taxon>Sistotremastraceae</taxon>
        <taxon>Sertulicium</taxon>
        <taxon>Sertulicium niveocremeum</taxon>
    </lineage>
</organism>